<dbReference type="GeneID" id="108612465"/>
<feature type="signal peptide" evidence="1">
    <location>
        <begin position="1"/>
        <end position="26"/>
    </location>
</feature>
<dbReference type="Proteomes" id="UP000694904">
    <property type="component" value="Chromosome 4"/>
</dbReference>
<gene>
    <name evidence="3" type="primary">LOC108612465</name>
</gene>
<proteinExistence type="predicted"/>
<reference evidence="2" key="2">
    <citation type="journal article" date="2016" name="G3 (Bethesda)">
        <title>Genome Evolution in Three Species of Cactophilic Drosophila.</title>
        <authorList>
            <person name="Sanchez-Flores A."/>
            <person name="Penazola F."/>
            <person name="Carpinteyro-Ponce J."/>
            <person name="Nazario-Yepiz N."/>
            <person name="Abreu-Goodger C."/>
            <person name="Machado C.A."/>
            <person name="Markow T.A."/>
        </authorList>
    </citation>
    <scope>NUCLEOTIDE SEQUENCE [LARGE SCALE GENOMIC DNA]</scope>
</reference>
<keyword evidence="2" id="KW-1185">Reference proteome</keyword>
<organism evidence="2 3">
    <name type="scientific">Drosophila arizonae</name>
    <name type="common">Fruit fly</name>
    <dbReference type="NCBI Taxonomy" id="7263"/>
    <lineage>
        <taxon>Eukaryota</taxon>
        <taxon>Metazoa</taxon>
        <taxon>Ecdysozoa</taxon>
        <taxon>Arthropoda</taxon>
        <taxon>Hexapoda</taxon>
        <taxon>Insecta</taxon>
        <taxon>Pterygota</taxon>
        <taxon>Neoptera</taxon>
        <taxon>Endopterygota</taxon>
        <taxon>Diptera</taxon>
        <taxon>Brachycera</taxon>
        <taxon>Muscomorpha</taxon>
        <taxon>Ephydroidea</taxon>
        <taxon>Drosophilidae</taxon>
        <taxon>Drosophila</taxon>
    </lineage>
</organism>
<sequence length="362" mass="40304">MRVHRHSQSEQLLLALLICLWTAAAAAMHGLNDGAAATPATAAQLADAEAQPQMDSDASEAHIRKKRLVWITDDGRLALPPGTSLTFTPTIAMPMVRHPPEGFFSNLSISFPVTIDFDKLGLTDNQNPLGDLPFFARSFGHGAGQLVGEYVARYLHVQRRKRDLSAQQSSSPYRVEDTLQYPQLPAGFQHIFHGGERVLLYGVVEDFLATFGMDGKACMLRTICEMHSRSLDKFGVFGEMTKLFLTVTKSPFAELLPEYVRAQRVGEGKQAPGECFPYYKACPKSIFKALSNKYSAQATRQTTTTTTKATTTQRPVGEYHEQQAVLLPNSAEQDEQQQQEQQQQQQERLQLHQELDGNAVFM</sequence>
<name>A0ABM1P0V1_DROAR</name>
<accession>A0ABM1P0V1</accession>
<dbReference type="SMART" id="SM00718">
    <property type="entry name" value="DM4_12"/>
    <property type="match status" value="1"/>
</dbReference>
<reference evidence="3" key="3">
    <citation type="submission" date="2025-08" db="UniProtKB">
        <authorList>
            <consortium name="RefSeq"/>
        </authorList>
    </citation>
    <scope>IDENTIFICATION</scope>
    <source>
        <tissue evidence="3">Whole organism</tissue>
    </source>
</reference>
<dbReference type="PANTHER" id="PTHR21398">
    <property type="entry name" value="AGAP007094-PA"/>
    <property type="match status" value="1"/>
</dbReference>
<dbReference type="PANTHER" id="PTHR21398:SF6">
    <property type="entry name" value="AGAP007094-PA"/>
    <property type="match status" value="1"/>
</dbReference>
<evidence type="ECO:0000313" key="3">
    <source>
        <dbReference type="RefSeq" id="XP_017860837.1"/>
    </source>
</evidence>
<dbReference type="RefSeq" id="XP_017860837.1">
    <property type="nucleotide sequence ID" value="XM_018005348.1"/>
</dbReference>
<evidence type="ECO:0000313" key="2">
    <source>
        <dbReference type="Proteomes" id="UP000694904"/>
    </source>
</evidence>
<feature type="chain" id="PRO_5045627739" evidence="1">
    <location>
        <begin position="27"/>
        <end position="362"/>
    </location>
</feature>
<reference evidence="2" key="1">
    <citation type="journal article" date="1997" name="Nucleic Acids Res.">
        <title>tRNAscan-SE: a program for improved detection of transfer RNA genes in genomic sequence.</title>
        <authorList>
            <person name="Lowe T.M."/>
            <person name="Eddy S.R."/>
        </authorList>
    </citation>
    <scope>NUCLEOTIDE SEQUENCE [LARGE SCALE GENOMIC DNA]</scope>
</reference>
<keyword evidence="1" id="KW-0732">Signal</keyword>
<evidence type="ECO:0000256" key="1">
    <source>
        <dbReference type="SAM" id="SignalP"/>
    </source>
</evidence>
<protein>
    <submittedName>
        <fullName evidence="3">Uncharacterized protein LOC108612465</fullName>
    </submittedName>
</protein>
<dbReference type="InterPro" id="IPR006631">
    <property type="entry name" value="DM4_12"/>
</dbReference>
<dbReference type="Pfam" id="PF07841">
    <property type="entry name" value="DM4_12"/>
    <property type="match status" value="1"/>
</dbReference>